<comment type="caution">
    <text evidence="1">The sequence shown here is derived from an EMBL/GenBank/DDBJ whole genome shotgun (WGS) entry which is preliminary data.</text>
</comment>
<dbReference type="Proteomes" id="UP000248646">
    <property type="component" value="Unassembled WGS sequence"/>
</dbReference>
<dbReference type="EMBL" id="QKZI01000004">
    <property type="protein sequence ID" value="PZX04583.1"/>
    <property type="molecule type" value="Genomic_DNA"/>
</dbReference>
<evidence type="ECO:0000313" key="1">
    <source>
        <dbReference type="EMBL" id="PZX04583.1"/>
    </source>
</evidence>
<keyword evidence="2" id="KW-1185">Reference proteome</keyword>
<organism evidence="1 2">
    <name type="scientific">Psychrobacillus insolitus</name>
    <dbReference type="NCBI Taxonomy" id="1461"/>
    <lineage>
        <taxon>Bacteria</taxon>
        <taxon>Bacillati</taxon>
        <taxon>Bacillota</taxon>
        <taxon>Bacilli</taxon>
        <taxon>Bacillales</taxon>
        <taxon>Bacillaceae</taxon>
        <taxon>Psychrobacillus</taxon>
    </lineage>
</organism>
<proteinExistence type="predicted"/>
<evidence type="ECO:0000313" key="2">
    <source>
        <dbReference type="Proteomes" id="UP000248646"/>
    </source>
</evidence>
<sequence>MEGDLSAQAIYNFCLKIFDEAGNDKDKWHVETEIK</sequence>
<protein>
    <submittedName>
        <fullName evidence="1">Uncharacterized protein</fullName>
    </submittedName>
</protein>
<gene>
    <name evidence="1" type="ORF">C7437_10495</name>
</gene>
<reference evidence="1 2" key="1">
    <citation type="submission" date="2018-06" db="EMBL/GenBank/DDBJ databases">
        <title>Genomic Encyclopedia of Type Strains, Phase IV (KMG-IV): sequencing the most valuable type-strain genomes for metagenomic binning, comparative biology and taxonomic classification.</title>
        <authorList>
            <person name="Goeker M."/>
        </authorList>
    </citation>
    <scope>NUCLEOTIDE SEQUENCE [LARGE SCALE GENOMIC DNA]</scope>
    <source>
        <strain evidence="1 2">DSM 5</strain>
    </source>
</reference>
<accession>A0A2W7MG65</accession>
<name>A0A2W7MG65_9BACI</name>
<dbReference type="AlphaFoldDB" id="A0A2W7MG65"/>